<dbReference type="GO" id="GO:0015232">
    <property type="term" value="F:heme transmembrane transporter activity"/>
    <property type="evidence" value="ECO:0007669"/>
    <property type="project" value="InterPro"/>
</dbReference>
<name>A0A4R6UL68_9GAMM</name>
<dbReference type="Proteomes" id="UP000295375">
    <property type="component" value="Unassembled WGS sequence"/>
</dbReference>
<dbReference type="InterPro" id="IPR037066">
    <property type="entry name" value="Plug_dom_sf"/>
</dbReference>
<evidence type="ECO:0000256" key="4">
    <source>
        <dbReference type="ARBA" id="ARBA00022452"/>
    </source>
</evidence>
<feature type="domain" description="TonB-dependent receptor plug" evidence="14">
    <location>
        <begin position="68"/>
        <end position="178"/>
    </location>
</feature>
<evidence type="ECO:0000313" key="16">
    <source>
        <dbReference type="Proteomes" id="UP000295375"/>
    </source>
</evidence>
<proteinExistence type="inferred from homology"/>
<dbReference type="CDD" id="cd01347">
    <property type="entry name" value="ligand_gated_channel"/>
    <property type="match status" value="1"/>
</dbReference>
<organism evidence="15 16">
    <name type="scientific">Permianibacter aggregans</name>
    <dbReference type="NCBI Taxonomy" id="1510150"/>
    <lineage>
        <taxon>Bacteria</taxon>
        <taxon>Pseudomonadati</taxon>
        <taxon>Pseudomonadota</taxon>
        <taxon>Gammaproteobacteria</taxon>
        <taxon>Pseudomonadales</taxon>
        <taxon>Pseudomonadaceae</taxon>
        <taxon>Permianibacter</taxon>
    </lineage>
</organism>
<comment type="subcellular location">
    <subcellularLocation>
        <location evidence="1 11">Cell outer membrane</location>
        <topology evidence="1 11">Multi-pass membrane protein</topology>
    </subcellularLocation>
</comment>
<dbReference type="Gene3D" id="2.170.130.10">
    <property type="entry name" value="TonB-dependent receptor, plug domain"/>
    <property type="match status" value="1"/>
</dbReference>
<evidence type="ECO:0000256" key="1">
    <source>
        <dbReference type="ARBA" id="ARBA00004571"/>
    </source>
</evidence>
<dbReference type="InterPro" id="IPR012910">
    <property type="entry name" value="Plug_dom"/>
</dbReference>
<evidence type="ECO:0000256" key="12">
    <source>
        <dbReference type="RuleBase" id="RU003357"/>
    </source>
</evidence>
<comment type="similarity">
    <text evidence="2">Belongs to the TonB-dependent receptor family. Hemoglobin/haptoglobin binding protein subfamily.</text>
</comment>
<dbReference type="PANTHER" id="PTHR30069">
    <property type="entry name" value="TONB-DEPENDENT OUTER MEMBRANE RECEPTOR"/>
    <property type="match status" value="1"/>
</dbReference>
<keyword evidence="16" id="KW-1185">Reference proteome</keyword>
<dbReference type="SUPFAM" id="SSF56935">
    <property type="entry name" value="Porins"/>
    <property type="match status" value="1"/>
</dbReference>
<evidence type="ECO:0000256" key="5">
    <source>
        <dbReference type="ARBA" id="ARBA00022692"/>
    </source>
</evidence>
<keyword evidence="3 11" id="KW-0813">Transport</keyword>
<feature type="domain" description="TonB-dependent receptor-like beta-barrel" evidence="13">
    <location>
        <begin position="286"/>
        <end position="735"/>
    </location>
</feature>
<evidence type="ECO:0000256" key="8">
    <source>
        <dbReference type="ARBA" id="ARBA00023136"/>
    </source>
</evidence>
<sequence>MRRSTRIITPPSKPLTAAVRLALFAGVGITIFAPLVEAAPDDDARPPVVAERPAERITVTATKQPRQVSEVTGAVDVIGAEQLDRELTRDIKDMVRYLPGVSVQQNAGRFGLSDFNIRGLSGNRVLIEIDGVRVSDRFSIGSFANANRNFVDLDTVKAVEILRGSASSLYGSNAIGGVVTFLTKDPEDYLNGSHGYFRVKAGYSEVDQSHTETLTGAFGGSRFSAMAVLTFEQGNELENQGSINSTDASRTAANPQDRQAQSALAKLVWQLRDSDTLRLIADQFDSETTTESFYSRSTSIMPLSNPPGASITTRVLDLDADDEQQRQRLQFDYEFTDLLPGINAGLLQIYQQHSETTQQTSEFRESGMTGTPLTPSQRWREFRFEQELSGLELTLTSPATLGNSRHTFTYGFEYSNAETEQLRDGYSRNLMTGAVTNVVMPDVFPVRDFPLSETTEFGVYLQDEMALLDGRLLLVPALRYDRYQLDSRSDAIFVEDNPGIAISDLDHSHSSPKLGVLYKLSEQHSLFTQYTEGFRAPPVNDVNIGFTNFAFGYTAIPNPDLKPEQSRNVEFGWRTRGDWGFAELTAFHNQYDDFIESLSVVSMPPATPLMVFQSRNLTEVSIEGYELRAGFDLQSLWHWPGVSIRLAYGHAEGTDESLDQPLNSIDPDKLVLGIAWDSAGGDWGLELVTTDVAKKHASDVAGSNAFIPDGYTTFDLLARWRFTDHVRVQAGVFNLSDEKYWEWADVRGQSASSTTLDRYTRPGRNAAVNLIVSF</sequence>
<dbReference type="Pfam" id="PF07715">
    <property type="entry name" value="Plug"/>
    <property type="match status" value="1"/>
</dbReference>
<accession>A0A4R6UL68</accession>
<dbReference type="GO" id="GO:0015344">
    <property type="term" value="F:siderophore uptake transmembrane transporter activity"/>
    <property type="evidence" value="ECO:0007669"/>
    <property type="project" value="TreeGrafter"/>
</dbReference>
<dbReference type="InterPro" id="IPR010949">
    <property type="entry name" value="TonB_Hb/transfer/lactofer_rcpt"/>
</dbReference>
<dbReference type="EMBL" id="SNYM01000014">
    <property type="protein sequence ID" value="TDQ46249.1"/>
    <property type="molecule type" value="Genomic_DNA"/>
</dbReference>
<evidence type="ECO:0000256" key="10">
    <source>
        <dbReference type="ARBA" id="ARBA00023237"/>
    </source>
</evidence>
<evidence type="ECO:0000259" key="14">
    <source>
        <dbReference type="Pfam" id="PF07715"/>
    </source>
</evidence>
<dbReference type="RefSeq" id="WP_133591930.1">
    <property type="nucleotide sequence ID" value="NZ_CP037953.1"/>
</dbReference>
<keyword evidence="7 12" id="KW-0798">TonB box</keyword>
<dbReference type="InterPro" id="IPR000531">
    <property type="entry name" value="Beta-barrel_TonB"/>
</dbReference>
<keyword evidence="10 11" id="KW-0998">Cell outer membrane</keyword>
<evidence type="ECO:0000256" key="7">
    <source>
        <dbReference type="ARBA" id="ARBA00023077"/>
    </source>
</evidence>
<dbReference type="InterPro" id="IPR039426">
    <property type="entry name" value="TonB-dep_rcpt-like"/>
</dbReference>
<keyword evidence="9 15" id="KW-0675">Receptor</keyword>
<dbReference type="NCBIfam" id="TIGR01785">
    <property type="entry name" value="TonB-hemin"/>
    <property type="match status" value="1"/>
</dbReference>
<dbReference type="NCBIfam" id="TIGR01786">
    <property type="entry name" value="TonB-hemlactrns"/>
    <property type="match status" value="1"/>
</dbReference>
<dbReference type="Pfam" id="PF00593">
    <property type="entry name" value="TonB_dep_Rec_b-barrel"/>
    <property type="match status" value="1"/>
</dbReference>
<dbReference type="InterPro" id="IPR011276">
    <property type="entry name" value="TonB_haem/Hb_rcpt"/>
</dbReference>
<evidence type="ECO:0000256" key="6">
    <source>
        <dbReference type="ARBA" id="ARBA00022729"/>
    </source>
</evidence>
<keyword evidence="5 11" id="KW-0812">Transmembrane</keyword>
<comment type="caution">
    <text evidence="15">The sequence shown here is derived from an EMBL/GenBank/DDBJ whole genome shotgun (WGS) entry which is preliminary data.</text>
</comment>
<dbReference type="PANTHER" id="PTHR30069:SF29">
    <property type="entry name" value="HEMOGLOBIN AND HEMOGLOBIN-HAPTOGLOBIN-BINDING PROTEIN 1-RELATED"/>
    <property type="match status" value="1"/>
</dbReference>
<reference evidence="15 16" key="1">
    <citation type="submission" date="2019-03" db="EMBL/GenBank/DDBJ databases">
        <title>Genomic Encyclopedia of Type Strains, Phase IV (KMG-IV): sequencing the most valuable type-strain genomes for metagenomic binning, comparative biology and taxonomic classification.</title>
        <authorList>
            <person name="Goeker M."/>
        </authorList>
    </citation>
    <scope>NUCLEOTIDE SEQUENCE [LARGE SCALE GENOMIC DNA]</scope>
    <source>
        <strain evidence="15 16">DSM 103792</strain>
    </source>
</reference>
<keyword evidence="8 11" id="KW-0472">Membrane</keyword>
<dbReference type="GO" id="GO:0009279">
    <property type="term" value="C:cell outer membrane"/>
    <property type="evidence" value="ECO:0007669"/>
    <property type="project" value="UniProtKB-SubCell"/>
</dbReference>
<evidence type="ECO:0000259" key="13">
    <source>
        <dbReference type="Pfam" id="PF00593"/>
    </source>
</evidence>
<gene>
    <name evidence="15" type="ORF">EV696_11434</name>
</gene>
<evidence type="ECO:0000256" key="3">
    <source>
        <dbReference type="ARBA" id="ARBA00022448"/>
    </source>
</evidence>
<dbReference type="Gene3D" id="2.40.170.20">
    <property type="entry name" value="TonB-dependent receptor, beta-barrel domain"/>
    <property type="match status" value="1"/>
</dbReference>
<dbReference type="AlphaFoldDB" id="A0A4R6UL68"/>
<dbReference type="OrthoDB" id="9764669at2"/>
<evidence type="ECO:0000313" key="15">
    <source>
        <dbReference type="EMBL" id="TDQ46249.1"/>
    </source>
</evidence>
<dbReference type="InterPro" id="IPR036942">
    <property type="entry name" value="Beta-barrel_TonB_sf"/>
</dbReference>
<evidence type="ECO:0000256" key="2">
    <source>
        <dbReference type="ARBA" id="ARBA00008143"/>
    </source>
</evidence>
<protein>
    <submittedName>
        <fullName evidence="15">Hemoglobin/transferrin/lactoferrin receptor protein</fullName>
    </submittedName>
</protein>
<keyword evidence="6" id="KW-0732">Signal</keyword>
<keyword evidence="4 11" id="KW-1134">Transmembrane beta strand</keyword>
<evidence type="ECO:0000256" key="9">
    <source>
        <dbReference type="ARBA" id="ARBA00023170"/>
    </source>
</evidence>
<evidence type="ECO:0000256" key="11">
    <source>
        <dbReference type="PROSITE-ProRule" id="PRU01360"/>
    </source>
</evidence>
<dbReference type="GO" id="GO:0044718">
    <property type="term" value="P:siderophore transmembrane transport"/>
    <property type="evidence" value="ECO:0007669"/>
    <property type="project" value="TreeGrafter"/>
</dbReference>
<dbReference type="PROSITE" id="PS52016">
    <property type="entry name" value="TONB_DEPENDENT_REC_3"/>
    <property type="match status" value="1"/>
</dbReference>